<protein>
    <submittedName>
        <fullName evidence="2">HAD-IIIC family phosphatase</fullName>
    </submittedName>
</protein>
<dbReference type="EMBL" id="JAUMKJ010000081">
    <property type="protein sequence ID" value="MDO3681835.1"/>
    <property type="molecule type" value="Genomic_DNA"/>
</dbReference>
<dbReference type="Gene3D" id="3.40.50.1000">
    <property type="entry name" value="HAD superfamily/HAD-like"/>
    <property type="match status" value="1"/>
</dbReference>
<comment type="caution">
    <text evidence="2">The sequence shown here is derived from an EMBL/GenBank/DDBJ whole genome shotgun (WGS) entry which is preliminary data.</text>
</comment>
<dbReference type="NCBIfam" id="TIGR01686">
    <property type="entry name" value="FkbH"/>
    <property type="match status" value="1"/>
</dbReference>
<accession>A0ABT8VLI1</accession>
<dbReference type="Gene3D" id="3.40.630.30">
    <property type="match status" value="1"/>
</dbReference>
<proteinExistence type="predicted"/>
<reference evidence="2" key="1">
    <citation type="submission" date="2023-07" db="EMBL/GenBank/DDBJ databases">
        <authorList>
            <person name="Aktuganov G."/>
            <person name="Boyko T."/>
            <person name="Delegan Y."/>
            <person name="Galimzianova N."/>
            <person name="Gilvanova E."/>
            <person name="Korobov V."/>
            <person name="Kuzmina L."/>
            <person name="Melentiev A."/>
            <person name="Milman P."/>
            <person name="Ryabova A."/>
            <person name="Stupak E."/>
            <person name="Yasakov T."/>
            <person name="Zharikova N."/>
            <person name="Zhurenko E."/>
        </authorList>
    </citation>
    <scope>NUCLEOTIDE SEQUENCE</scope>
    <source>
        <strain evidence="2">IB-739</strain>
    </source>
</reference>
<dbReference type="InterPro" id="IPR036412">
    <property type="entry name" value="HAD-like_sf"/>
</dbReference>
<dbReference type="Proteomes" id="UP001168883">
    <property type="component" value="Unassembled WGS sequence"/>
</dbReference>
<name>A0ABT8VLI1_9BACL</name>
<evidence type="ECO:0000313" key="3">
    <source>
        <dbReference type="Proteomes" id="UP001168883"/>
    </source>
</evidence>
<dbReference type="InterPro" id="IPR010033">
    <property type="entry name" value="HAD_SF_ppase_IIIC"/>
</dbReference>
<keyword evidence="3" id="KW-1185">Reference proteome</keyword>
<dbReference type="NCBIfam" id="TIGR01681">
    <property type="entry name" value="HAD-SF-IIIC"/>
    <property type="match status" value="1"/>
</dbReference>
<dbReference type="InterPro" id="IPR016181">
    <property type="entry name" value="Acyl_CoA_acyltransferase"/>
</dbReference>
<evidence type="ECO:0000313" key="2">
    <source>
        <dbReference type="EMBL" id="MDO3681835.1"/>
    </source>
</evidence>
<sequence>MIKCLIWDLDETLWHGTLDDNEEVALRPGIRGVLEQLDGRGILQSVASRNDHDLAMAKLEELGIARYFLCPQIGWGTKAESIRRVASELNIGLDAVAFIDDNPFERYEAGTYLPELKIYGAHEALELAGYPEFQAGKLTREAGRRREMMLSRLERNTAEQRFAGSREDFLRSCFMELKVRAAREEDLDRAFELTARTNQFNNFTERVSEDVVRSYLESPARGLYVAELKDRFGDHGIVGAAMLDYGEERLDIRLFCISCRIEGRGIGTAFLGTVLKLAQQERPAMLEAVCSYRATGRNRPALVLLQLLGFARKEKREHDSIYAVPFPFSYGAPDWIRVNVKTGHFKQAEGRILG</sequence>
<dbReference type="PROSITE" id="PS51186">
    <property type="entry name" value="GNAT"/>
    <property type="match status" value="1"/>
</dbReference>
<dbReference type="InterPro" id="IPR000182">
    <property type="entry name" value="GNAT_dom"/>
</dbReference>
<organism evidence="2 3">
    <name type="scientific">Paenibacillus ehimensis</name>
    <dbReference type="NCBI Taxonomy" id="79264"/>
    <lineage>
        <taxon>Bacteria</taxon>
        <taxon>Bacillati</taxon>
        <taxon>Bacillota</taxon>
        <taxon>Bacilli</taxon>
        <taxon>Bacillales</taxon>
        <taxon>Paenibacillaceae</taxon>
        <taxon>Paenibacillus</taxon>
    </lineage>
</organism>
<evidence type="ECO:0000259" key="1">
    <source>
        <dbReference type="PROSITE" id="PS51186"/>
    </source>
</evidence>
<dbReference type="InterPro" id="IPR023214">
    <property type="entry name" value="HAD_sf"/>
</dbReference>
<dbReference type="SUPFAM" id="SSF56784">
    <property type="entry name" value="HAD-like"/>
    <property type="match status" value="1"/>
</dbReference>
<feature type="domain" description="N-acetyltransferase" evidence="1">
    <location>
        <begin position="177"/>
        <end position="331"/>
    </location>
</feature>
<dbReference type="RefSeq" id="WP_302881394.1">
    <property type="nucleotide sequence ID" value="NZ_JAUMKJ010000081.1"/>
</dbReference>
<gene>
    <name evidence="2" type="ORF">Q3C12_33090</name>
</gene>
<dbReference type="SUPFAM" id="SSF55729">
    <property type="entry name" value="Acyl-CoA N-acyltransferases (Nat)"/>
    <property type="match status" value="1"/>
</dbReference>
<dbReference type="InterPro" id="IPR010037">
    <property type="entry name" value="FkbH_domain"/>
</dbReference>